<feature type="signal peptide" evidence="1">
    <location>
        <begin position="1"/>
        <end position="25"/>
    </location>
</feature>
<comment type="caution">
    <text evidence="2">The sequence shown here is derived from an EMBL/GenBank/DDBJ whole genome shotgun (WGS) entry which is preliminary data.</text>
</comment>
<evidence type="ECO:0000313" key="3">
    <source>
        <dbReference type="Proteomes" id="UP001498771"/>
    </source>
</evidence>
<proteinExistence type="predicted"/>
<organism evidence="2 3">
    <name type="scientific">Myxozyma melibiosi</name>
    <dbReference type="NCBI Taxonomy" id="54550"/>
    <lineage>
        <taxon>Eukaryota</taxon>
        <taxon>Fungi</taxon>
        <taxon>Dikarya</taxon>
        <taxon>Ascomycota</taxon>
        <taxon>Saccharomycotina</taxon>
        <taxon>Lipomycetes</taxon>
        <taxon>Lipomycetales</taxon>
        <taxon>Lipomycetaceae</taxon>
        <taxon>Myxozyma</taxon>
    </lineage>
</organism>
<dbReference type="RefSeq" id="XP_064770768.1">
    <property type="nucleotide sequence ID" value="XM_064911589.1"/>
</dbReference>
<dbReference type="EMBL" id="JBBJBU010000001">
    <property type="protein sequence ID" value="KAK7207735.1"/>
    <property type="molecule type" value="Genomic_DNA"/>
</dbReference>
<gene>
    <name evidence="2" type="ORF">BZA70DRAFT_272091</name>
</gene>
<dbReference type="Proteomes" id="UP001498771">
    <property type="component" value="Unassembled WGS sequence"/>
</dbReference>
<evidence type="ECO:0008006" key="4">
    <source>
        <dbReference type="Google" id="ProtNLM"/>
    </source>
</evidence>
<feature type="chain" id="PRO_5045515376" description="Secreted protein" evidence="1">
    <location>
        <begin position="26"/>
        <end position="111"/>
    </location>
</feature>
<evidence type="ECO:0000256" key="1">
    <source>
        <dbReference type="SAM" id="SignalP"/>
    </source>
</evidence>
<accession>A0ABR1FD29</accession>
<dbReference type="GeneID" id="90037101"/>
<protein>
    <recommendedName>
        <fullName evidence="4">Secreted protein</fullName>
    </recommendedName>
</protein>
<keyword evidence="3" id="KW-1185">Reference proteome</keyword>
<name>A0ABR1FD29_9ASCO</name>
<reference evidence="2 3" key="1">
    <citation type="submission" date="2024-03" db="EMBL/GenBank/DDBJ databases">
        <title>Genome-scale model development and genomic sequencing of the oleaginous clade Lipomyces.</title>
        <authorList>
            <consortium name="Lawrence Berkeley National Laboratory"/>
            <person name="Czajka J.J."/>
            <person name="Han Y."/>
            <person name="Kim J."/>
            <person name="Mondo S.J."/>
            <person name="Hofstad B.A."/>
            <person name="Robles A."/>
            <person name="Haridas S."/>
            <person name="Riley R."/>
            <person name="LaButti K."/>
            <person name="Pangilinan J."/>
            <person name="Andreopoulos W."/>
            <person name="Lipzen A."/>
            <person name="Yan J."/>
            <person name="Wang M."/>
            <person name="Ng V."/>
            <person name="Grigoriev I.V."/>
            <person name="Spatafora J.W."/>
            <person name="Magnuson J.K."/>
            <person name="Baker S.E."/>
            <person name="Pomraning K.R."/>
        </authorList>
    </citation>
    <scope>NUCLEOTIDE SEQUENCE [LARGE SCALE GENOMIC DNA]</scope>
    <source>
        <strain evidence="2 3">Phaff 52-87</strain>
    </source>
</reference>
<sequence length="111" mass="12686">MQFCHIWQLIRCCFIAAGANGKVRSSQGNCVLCRVCGLSLPFFNFHLAPSAEPPGWKYRRPSLFLPVSLSSIFTHSSFLESVFLCFQISDLYHRYQPVGFCLFQSPIYIQI</sequence>
<keyword evidence="1" id="KW-0732">Signal</keyword>
<evidence type="ECO:0000313" key="2">
    <source>
        <dbReference type="EMBL" id="KAK7207735.1"/>
    </source>
</evidence>